<dbReference type="Gene3D" id="3.30.530.20">
    <property type="match status" value="1"/>
</dbReference>
<comment type="similarity">
    <text evidence="1">Belongs to the AHA1 family.</text>
</comment>
<evidence type="ECO:0000256" key="1">
    <source>
        <dbReference type="ARBA" id="ARBA00006817"/>
    </source>
</evidence>
<proteinExistence type="inferred from homology"/>
<dbReference type="Proteomes" id="UP000182985">
    <property type="component" value="Unassembled WGS sequence"/>
</dbReference>
<evidence type="ECO:0000313" key="3">
    <source>
        <dbReference type="EMBL" id="OIS94304.1"/>
    </source>
</evidence>
<name>A0A1J6IGT1_9HYPH</name>
<comment type="caution">
    <text evidence="3">The sequence shown here is derived from an EMBL/GenBank/DDBJ whole genome shotgun (WGS) entry which is preliminary data.</text>
</comment>
<accession>A0A1J6IGT1</accession>
<evidence type="ECO:0000259" key="2">
    <source>
        <dbReference type="Pfam" id="PF08327"/>
    </source>
</evidence>
<feature type="domain" description="Activator of Hsp90 ATPase homologue 1/2-like C-terminal" evidence="2">
    <location>
        <begin position="14"/>
        <end position="137"/>
    </location>
</feature>
<sequence>MKPEFRVSARVARPPSEVFDAVVNPSKLSGYFTTVGGASAPLVAGDTVVWWGKIPVEVSEVVPCRRIVLYWDGANATEGPEPYKTRIEMNFQPLDDDATLVTIAETGWREDLPGHRASYINCEGWSQMLSCMKAFLEYGINLREGYYQSELRGEPALASAHTHPEDCN</sequence>
<dbReference type="AlphaFoldDB" id="A0A1J6IGT1"/>
<reference evidence="3 4" key="1">
    <citation type="submission" date="2016-10" db="EMBL/GenBank/DDBJ databases">
        <title>The Draft Genome Sequence of the Potato Rhizosphere Bacteria Ochrobactrum sp. IPA7.2.</title>
        <authorList>
            <person name="Gogoleva N.E."/>
            <person name="Khlopko Y.A."/>
            <person name="Burygin G.L."/>
            <person name="Plotnikov A.O."/>
        </authorList>
    </citation>
    <scope>NUCLEOTIDE SEQUENCE [LARGE SCALE GENOMIC DNA]</scope>
    <source>
        <strain evidence="3 4">IPA7.2</strain>
    </source>
</reference>
<dbReference type="OrthoDB" id="9806378at2"/>
<evidence type="ECO:0000313" key="4">
    <source>
        <dbReference type="Proteomes" id="UP000182985"/>
    </source>
</evidence>
<protein>
    <submittedName>
        <fullName evidence="3">ATPase</fullName>
    </submittedName>
</protein>
<dbReference type="SUPFAM" id="SSF55961">
    <property type="entry name" value="Bet v1-like"/>
    <property type="match status" value="1"/>
</dbReference>
<dbReference type="InterPro" id="IPR013538">
    <property type="entry name" value="ASHA1/2-like_C"/>
</dbReference>
<dbReference type="InterPro" id="IPR023393">
    <property type="entry name" value="START-like_dom_sf"/>
</dbReference>
<dbReference type="Pfam" id="PF08327">
    <property type="entry name" value="AHSA1"/>
    <property type="match status" value="1"/>
</dbReference>
<dbReference type="EMBL" id="MOEC01000005">
    <property type="protein sequence ID" value="OIS94304.1"/>
    <property type="molecule type" value="Genomic_DNA"/>
</dbReference>
<gene>
    <name evidence="3" type="ORF">BLA27_07285</name>
</gene>
<organism evidence="3 4">
    <name type="scientific">Brucella cytisi</name>
    <dbReference type="NCBI Taxonomy" id="407152"/>
    <lineage>
        <taxon>Bacteria</taxon>
        <taxon>Pseudomonadati</taxon>
        <taxon>Pseudomonadota</taxon>
        <taxon>Alphaproteobacteria</taxon>
        <taxon>Hyphomicrobiales</taxon>
        <taxon>Brucellaceae</taxon>
        <taxon>Brucella/Ochrobactrum group</taxon>
        <taxon>Brucella</taxon>
    </lineage>
</organism>
<dbReference type="RefSeq" id="WP_071631122.1">
    <property type="nucleotide sequence ID" value="NZ_MOEC01000005.1"/>
</dbReference>
<keyword evidence="4" id="KW-1185">Reference proteome</keyword>